<feature type="domain" description="DUF6894" evidence="1">
    <location>
        <begin position="13"/>
        <end position="79"/>
    </location>
</feature>
<evidence type="ECO:0000313" key="3">
    <source>
        <dbReference type="Proteomes" id="UP001349262"/>
    </source>
</evidence>
<evidence type="ECO:0000259" key="1">
    <source>
        <dbReference type="Pfam" id="PF21834"/>
    </source>
</evidence>
<keyword evidence="3" id="KW-1185">Reference proteome</keyword>
<name>A0ABU7TGK7_9HYPH</name>
<dbReference type="EMBL" id="MLBY01000005">
    <property type="protein sequence ID" value="MEE7459503.1"/>
    <property type="molecule type" value="Genomic_DNA"/>
</dbReference>
<dbReference type="InterPro" id="IPR054189">
    <property type="entry name" value="DUF6894"/>
</dbReference>
<accession>A0ABU7TGK7</accession>
<comment type="caution">
    <text evidence="2">The sequence shown here is derived from an EMBL/GenBank/DDBJ whole genome shotgun (WGS) entry which is preliminary data.</text>
</comment>
<dbReference type="Proteomes" id="UP001349262">
    <property type="component" value="Unassembled WGS sequence"/>
</dbReference>
<sequence>MRFRLVMECAMPHYFFDVHDGVQILDDVGQPFPDIATAKVEAMRIAAGFVCRPSHADEGGAVVIAIRDAPDSVLATVRLGFVVEC</sequence>
<evidence type="ECO:0000313" key="2">
    <source>
        <dbReference type="EMBL" id="MEE7459503.1"/>
    </source>
</evidence>
<reference evidence="2 3" key="1">
    <citation type="journal article" date="2012" name="Genet. Mol. Biol.">
        <title>Analysis of 16S rRNA and mxaF genes revealing insights into Methylobacterium niche-specific plant association.</title>
        <authorList>
            <person name="Dourado M.N."/>
            <person name="Andreote F.D."/>
            <person name="Dini-Andreote F."/>
            <person name="Conti R."/>
            <person name="Araujo J.M."/>
            <person name="Araujo W.L."/>
        </authorList>
    </citation>
    <scope>NUCLEOTIDE SEQUENCE [LARGE SCALE GENOMIC DNA]</scope>
    <source>
        <strain evidence="2 3">SR1.6/4</strain>
    </source>
</reference>
<organism evidence="2 3">
    <name type="scientific">Methylobacterium radiotolerans</name>
    <dbReference type="NCBI Taxonomy" id="31998"/>
    <lineage>
        <taxon>Bacteria</taxon>
        <taxon>Pseudomonadati</taxon>
        <taxon>Pseudomonadota</taxon>
        <taxon>Alphaproteobacteria</taxon>
        <taxon>Hyphomicrobiales</taxon>
        <taxon>Methylobacteriaceae</taxon>
        <taxon>Methylobacterium</taxon>
    </lineage>
</organism>
<protein>
    <recommendedName>
        <fullName evidence="1">DUF6894 domain-containing protein</fullName>
    </recommendedName>
</protein>
<proteinExistence type="predicted"/>
<dbReference type="Pfam" id="PF21834">
    <property type="entry name" value="DUF6894"/>
    <property type="match status" value="1"/>
</dbReference>
<gene>
    <name evidence="2" type="ORF">MRSR164_22735</name>
</gene>